<dbReference type="Gene3D" id="1.10.10.60">
    <property type="entry name" value="Homeodomain-like"/>
    <property type="match status" value="1"/>
</dbReference>
<dbReference type="Gene3D" id="1.10.357.10">
    <property type="entry name" value="Tetracycline Repressor, domain 2"/>
    <property type="match status" value="1"/>
</dbReference>
<dbReference type="InterPro" id="IPR001647">
    <property type="entry name" value="HTH_TetR"/>
</dbReference>
<dbReference type="InterPro" id="IPR036271">
    <property type="entry name" value="Tet_transcr_reg_TetR-rel_C_sf"/>
</dbReference>
<keyword evidence="1" id="KW-0805">Transcription regulation</keyword>
<evidence type="ECO:0000313" key="4">
    <source>
        <dbReference type="EMBL" id="ASO20799.1"/>
    </source>
</evidence>
<evidence type="ECO:0000313" key="5">
    <source>
        <dbReference type="Proteomes" id="UP000204221"/>
    </source>
</evidence>
<sequence>MTDDERQAATRGLDLLWGERQRPRRGPKPGLSVDEIVRAAIEVADADGLPALSMGRVAEQLGTGVASLYRYVPGKAELVALVVDTVLGVPPRSAGEGADWRSRLASWARFSLDVFRERPWVLPLLTSRKGTLGPNETEWLEVALAATADTGLSDLERVEVISLLNMYVRGAVQVAVDLRLGTPEETDDSPVSGSMLRRIGADRFPTLNAVVAAGTFEEPADVVGFGLDRVLDGIETYIEAKKAES</sequence>
<protein>
    <submittedName>
        <fullName evidence="4">Uncharacterized protein</fullName>
    </submittedName>
</protein>
<dbReference type="SUPFAM" id="SSF48498">
    <property type="entry name" value="Tetracyclin repressor-like, C-terminal domain"/>
    <property type="match status" value="1"/>
</dbReference>
<dbReference type="KEGG" id="ahg:AHOG_15865"/>
<dbReference type="PROSITE" id="PS50977">
    <property type="entry name" value="HTH_TETR_2"/>
    <property type="match status" value="1"/>
</dbReference>
<dbReference type="InterPro" id="IPR009057">
    <property type="entry name" value="Homeodomain-like_sf"/>
</dbReference>
<dbReference type="SUPFAM" id="SSF46689">
    <property type="entry name" value="Homeodomain-like"/>
    <property type="match status" value="1"/>
</dbReference>
<accession>A0A221W5E7</accession>
<evidence type="ECO:0000256" key="1">
    <source>
        <dbReference type="ARBA" id="ARBA00023015"/>
    </source>
</evidence>
<keyword evidence="2" id="KW-0238">DNA-binding</keyword>
<dbReference type="InterPro" id="IPR050109">
    <property type="entry name" value="HTH-type_TetR-like_transc_reg"/>
</dbReference>
<dbReference type="GO" id="GO:0045892">
    <property type="term" value="P:negative regulation of DNA-templated transcription"/>
    <property type="evidence" value="ECO:0007669"/>
    <property type="project" value="InterPro"/>
</dbReference>
<keyword evidence="5" id="KW-1185">Reference proteome</keyword>
<dbReference type="GO" id="GO:0003700">
    <property type="term" value="F:DNA-binding transcription factor activity"/>
    <property type="evidence" value="ECO:0007669"/>
    <property type="project" value="TreeGrafter"/>
</dbReference>
<dbReference type="AlphaFoldDB" id="A0A221W5E7"/>
<dbReference type="PANTHER" id="PTHR30055:SF151">
    <property type="entry name" value="TRANSCRIPTIONAL REGULATORY PROTEIN"/>
    <property type="match status" value="1"/>
</dbReference>
<dbReference type="Pfam" id="PF02909">
    <property type="entry name" value="TetR_C_1"/>
    <property type="match status" value="1"/>
</dbReference>
<dbReference type="RefSeq" id="WP_093942077.1">
    <property type="nucleotide sequence ID" value="NZ_CP022521.1"/>
</dbReference>
<dbReference type="InterPro" id="IPR004111">
    <property type="entry name" value="Repressor_TetR_C"/>
</dbReference>
<gene>
    <name evidence="4" type="ORF">AHOG_15865</name>
</gene>
<dbReference type="OrthoDB" id="2570341at2"/>
<dbReference type="EMBL" id="CP022521">
    <property type="protein sequence ID" value="ASO20799.1"/>
    <property type="molecule type" value="Genomic_DNA"/>
</dbReference>
<organism evidence="4 5">
    <name type="scientific">Actinoalloteichus hoggarensis</name>
    <dbReference type="NCBI Taxonomy" id="1470176"/>
    <lineage>
        <taxon>Bacteria</taxon>
        <taxon>Bacillati</taxon>
        <taxon>Actinomycetota</taxon>
        <taxon>Actinomycetes</taxon>
        <taxon>Pseudonocardiales</taxon>
        <taxon>Pseudonocardiaceae</taxon>
        <taxon>Actinoalloteichus</taxon>
    </lineage>
</organism>
<evidence type="ECO:0000256" key="2">
    <source>
        <dbReference type="ARBA" id="ARBA00023125"/>
    </source>
</evidence>
<evidence type="ECO:0000256" key="3">
    <source>
        <dbReference type="ARBA" id="ARBA00023163"/>
    </source>
</evidence>
<proteinExistence type="predicted"/>
<dbReference type="PANTHER" id="PTHR30055">
    <property type="entry name" value="HTH-TYPE TRANSCRIPTIONAL REGULATOR RUTR"/>
    <property type="match status" value="1"/>
</dbReference>
<dbReference type="Proteomes" id="UP000204221">
    <property type="component" value="Chromosome"/>
</dbReference>
<dbReference type="Pfam" id="PF00440">
    <property type="entry name" value="TetR_N"/>
    <property type="match status" value="1"/>
</dbReference>
<reference evidence="4 5" key="1">
    <citation type="submission" date="2017-07" db="EMBL/GenBank/DDBJ databases">
        <title>Complete genome sequence of Actinoalloteichus hoggarensis DSM 45943, type strain of Actinoalloteichus hoggarensis.</title>
        <authorList>
            <person name="Ruckert C."/>
            <person name="Nouioui I."/>
            <person name="Willmese J."/>
            <person name="van Wezel G."/>
            <person name="Klenk H.-P."/>
            <person name="Kalinowski J."/>
            <person name="Zotchev S.B."/>
        </authorList>
    </citation>
    <scope>NUCLEOTIDE SEQUENCE [LARGE SCALE GENOMIC DNA]</scope>
    <source>
        <strain evidence="4 5">DSM 45943</strain>
    </source>
</reference>
<dbReference type="GO" id="GO:0000976">
    <property type="term" value="F:transcription cis-regulatory region binding"/>
    <property type="evidence" value="ECO:0007669"/>
    <property type="project" value="TreeGrafter"/>
</dbReference>
<name>A0A221W5E7_9PSEU</name>
<keyword evidence="3" id="KW-0804">Transcription</keyword>